<keyword evidence="4" id="KW-1185">Reference proteome</keyword>
<evidence type="ECO:0000313" key="3">
    <source>
        <dbReference type="EMBL" id="WIM97410.1"/>
    </source>
</evidence>
<feature type="domain" description="Tyr recombinase" evidence="2">
    <location>
        <begin position="1"/>
        <end position="66"/>
    </location>
</feature>
<evidence type="ECO:0000256" key="1">
    <source>
        <dbReference type="ARBA" id="ARBA00023172"/>
    </source>
</evidence>
<proteinExistence type="predicted"/>
<dbReference type="RefSeq" id="WP_284918809.1">
    <property type="nucleotide sequence ID" value="NZ_CP126980.1"/>
</dbReference>
<dbReference type="InterPro" id="IPR011010">
    <property type="entry name" value="DNA_brk_join_enz"/>
</dbReference>
<dbReference type="InterPro" id="IPR002104">
    <property type="entry name" value="Integrase_catalytic"/>
</dbReference>
<dbReference type="Pfam" id="PF00589">
    <property type="entry name" value="Phage_integrase"/>
    <property type="match status" value="1"/>
</dbReference>
<dbReference type="EMBL" id="CP126980">
    <property type="protein sequence ID" value="WIM97410.1"/>
    <property type="molecule type" value="Genomic_DNA"/>
</dbReference>
<protein>
    <submittedName>
        <fullName evidence="3">Tyrosine-type recombinase/integrase</fullName>
    </submittedName>
</protein>
<evidence type="ECO:0000259" key="2">
    <source>
        <dbReference type="PROSITE" id="PS51898"/>
    </source>
</evidence>
<sequence length="83" mass="9129">MFEWRVKKAGLPRNRLHDTRHTCGTLMHLRGVPIAAISAWLGHASASFTMKTYVHSQDDAMRDAGATLTGMLRPVSPAEKPTA</sequence>
<evidence type="ECO:0000313" key="4">
    <source>
        <dbReference type="Proteomes" id="UP001240150"/>
    </source>
</evidence>
<dbReference type="SUPFAM" id="SSF56349">
    <property type="entry name" value="DNA breaking-rejoining enzymes"/>
    <property type="match status" value="1"/>
</dbReference>
<organism evidence="3 4">
    <name type="scientific">Actinoplanes oblitus</name>
    <dbReference type="NCBI Taxonomy" id="3040509"/>
    <lineage>
        <taxon>Bacteria</taxon>
        <taxon>Bacillati</taxon>
        <taxon>Actinomycetota</taxon>
        <taxon>Actinomycetes</taxon>
        <taxon>Micromonosporales</taxon>
        <taxon>Micromonosporaceae</taxon>
        <taxon>Actinoplanes</taxon>
    </lineage>
</organism>
<name>A0ABY8WNQ0_9ACTN</name>
<dbReference type="InterPro" id="IPR013762">
    <property type="entry name" value="Integrase-like_cat_sf"/>
</dbReference>
<accession>A0ABY8WNQ0</accession>
<dbReference type="Proteomes" id="UP001240150">
    <property type="component" value="Chromosome"/>
</dbReference>
<reference evidence="3 4" key="1">
    <citation type="submission" date="2023-06" db="EMBL/GenBank/DDBJ databases">
        <authorList>
            <person name="Yushchuk O."/>
            <person name="Binda E."/>
            <person name="Ruckert-Reed C."/>
            <person name="Fedorenko V."/>
            <person name="Kalinowski J."/>
            <person name="Marinelli F."/>
        </authorList>
    </citation>
    <scope>NUCLEOTIDE SEQUENCE [LARGE SCALE GENOMIC DNA]</scope>
    <source>
        <strain evidence="3 4">NRRL 3884</strain>
    </source>
</reference>
<dbReference type="Gene3D" id="1.10.443.10">
    <property type="entry name" value="Intergrase catalytic core"/>
    <property type="match status" value="1"/>
</dbReference>
<gene>
    <name evidence="3" type="ORF">ACTOB_000926</name>
</gene>
<dbReference type="PROSITE" id="PS51898">
    <property type="entry name" value="TYR_RECOMBINASE"/>
    <property type="match status" value="1"/>
</dbReference>
<keyword evidence="1" id="KW-0233">DNA recombination</keyword>